<dbReference type="OrthoDB" id="2301807at2"/>
<evidence type="ECO:0000313" key="1">
    <source>
        <dbReference type="EMBL" id="SDL14372.1"/>
    </source>
</evidence>
<name>A0A1G9HNA8_9BACL</name>
<keyword evidence="2" id="KW-1185">Reference proteome</keyword>
<organism evidence="1 2">
    <name type="scientific">Lacicoccus qingdaonensis</name>
    <dbReference type="NCBI Taxonomy" id="576118"/>
    <lineage>
        <taxon>Bacteria</taxon>
        <taxon>Bacillati</taxon>
        <taxon>Bacillota</taxon>
        <taxon>Bacilli</taxon>
        <taxon>Bacillales</taxon>
        <taxon>Salinicoccaceae</taxon>
        <taxon>Lacicoccus</taxon>
    </lineage>
</organism>
<dbReference type="RefSeq" id="WP_143003971.1">
    <property type="nucleotide sequence ID" value="NZ_FNFY01000025.1"/>
</dbReference>
<gene>
    <name evidence="1" type="ORF">SAMN05216216_12516</name>
</gene>
<dbReference type="Proteomes" id="UP000199008">
    <property type="component" value="Unassembled WGS sequence"/>
</dbReference>
<sequence>MRVSRASKEEINEFLKEFRKIMIQPGKFIFIKRKYDFTSLGLTLEQAKYEILTLKYIHYDRGPSSDHRGDGTEVWEFGKPIDGDTAYIKLKIEDDICKCISFKSSSGPFTLPYKNW</sequence>
<dbReference type="STRING" id="576118.SAMN05216216_12516"/>
<protein>
    <submittedName>
        <fullName evidence="1">Motility quorum-sensing regulator, toxin of MqsA</fullName>
    </submittedName>
</protein>
<accession>A0A1G9HNA8</accession>
<reference evidence="2" key="1">
    <citation type="submission" date="2016-10" db="EMBL/GenBank/DDBJ databases">
        <authorList>
            <person name="Varghese N."/>
            <person name="Submissions S."/>
        </authorList>
    </citation>
    <scope>NUCLEOTIDE SEQUENCE [LARGE SCALE GENOMIC DNA]</scope>
    <source>
        <strain evidence="2">CGMCC 1.8895</strain>
    </source>
</reference>
<dbReference type="EMBL" id="FNFY01000025">
    <property type="protein sequence ID" value="SDL14372.1"/>
    <property type="molecule type" value="Genomic_DNA"/>
</dbReference>
<evidence type="ECO:0000313" key="2">
    <source>
        <dbReference type="Proteomes" id="UP000199008"/>
    </source>
</evidence>
<dbReference type="AlphaFoldDB" id="A0A1G9HNA8"/>
<proteinExistence type="predicted"/>